<gene>
    <name evidence="1" type="ORF">EVAR_87080_1</name>
</gene>
<dbReference type="AlphaFoldDB" id="A0A4C1VNY9"/>
<protein>
    <submittedName>
        <fullName evidence="1">Uncharacterized protein</fullName>
    </submittedName>
</protein>
<evidence type="ECO:0000313" key="2">
    <source>
        <dbReference type="Proteomes" id="UP000299102"/>
    </source>
</evidence>
<dbReference type="EMBL" id="BGZK01000388">
    <property type="protein sequence ID" value="GBP40818.1"/>
    <property type="molecule type" value="Genomic_DNA"/>
</dbReference>
<organism evidence="1 2">
    <name type="scientific">Eumeta variegata</name>
    <name type="common">Bagworm moth</name>
    <name type="synonym">Eumeta japonica</name>
    <dbReference type="NCBI Taxonomy" id="151549"/>
    <lineage>
        <taxon>Eukaryota</taxon>
        <taxon>Metazoa</taxon>
        <taxon>Ecdysozoa</taxon>
        <taxon>Arthropoda</taxon>
        <taxon>Hexapoda</taxon>
        <taxon>Insecta</taxon>
        <taxon>Pterygota</taxon>
        <taxon>Neoptera</taxon>
        <taxon>Endopterygota</taxon>
        <taxon>Lepidoptera</taxon>
        <taxon>Glossata</taxon>
        <taxon>Ditrysia</taxon>
        <taxon>Tineoidea</taxon>
        <taxon>Psychidae</taxon>
        <taxon>Oiketicinae</taxon>
        <taxon>Eumeta</taxon>
    </lineage>
</organism>
<keyword evidence="2" id="KW-1185">Reference proteome</keyword>
<proteinExistence type="predicted"/>
<comment type="caution">
    <text evidence="1">The sequence shown here is derived from an EMBL/GenBank/DDBJ whole genome shotgun (WGS) entry which is preliminary data.</text>
</comment>
<name>A0A4C1VNY9_EUMVA</name>
<evidence type="ECO:0000313" key="1">
    <source>
        <dbReference type="EMBL" id="GBP40818.1"/>
    </source>
</evidence>
<dbReference type="Proteomes" id="UP000299102">
    <property type="component" value="Unassembled WGS sequence"/>
</dbReference>
<sequence>MTTARPSAFVTQTNTALPVPAARATDLREENYANKGRSNTCDDAQAQLIPTPPSSPPMFLIYPIASLSVTNFAAAKIHVFYCTCSSPDRYINRIHFYGDQFQTTLLPSRAPGYIFSI</sequence>
<accession>A0A4C1VNY9</accession>
<reference evidence="1 2" key="1">
    <citation type="journal article" date="2019" name="Commun. Biol.">
        <title>The bagworm genome reveals a unique fibroin gene that provides high tensile strength.</title>
        <authorList>
            <person name="Kono N."/>
            <person name="Nakamura H."/>
            <person name="Ohtoshi R."/>
            <person name="Tomita M."/>
            <person name="Numata K."/>
            <person name="Arakawa K."/>
        </authorList>
    </citation>
    <scope>NUCLEOTIDE SEQUENCE [LARGE SCALE GENOMIC DNA]</scope>
</reference>